<dbReference type="InterPro" id="IPR005809">
    <property type="entry name" value="Succ_CoA_ligase-like_bsu"/>
</dbReference>
<dbReference type="Gene3D" id="3.40.50.261">
    <property type="entry name" value="Succinyl-CoA synthetase domains"/>
    <property type="match status" value="1"/>
</dbReference>
<dbReference type="PANTHER" id="PTHR11815">
    <property type="entry name" value="SUCCINYL-COA SYNTHETASE BETA CHAIN"/>
    <property type="match status" value="1"/>
</dbReference>
<protein>
    <submittedName>
        <fullName evidence="9">Succinate--CoA ligase</fullName>
    </submittedName>
</protein>
<dbReference type="Gene3D" id="3.30.1490.20">
    <property type="entry name" value="ATP-grasp fold, A domain"/>
    <property type="match status" value="1"/>
</dbReference>
<organism evidence="9 10">
    <name type="scientific">Aerophobetes bacterium</name>
    <dbReference type="NCBI Taxonomy" id="2030807"/>
    <lineage>
        <taxon>Bacteria</taxon>
        <taxon>Candidatus Aerophobota</taxon>
    </lineage>
</organism>
<dbReference type="Proteomes" id="UP000280417">
    <property type="component" value="Unassembled WGS sequence"/>
</dbReference>
<dbReference type="InterPro" id="IPR013815">
    <property type="entry name" value="ATP_grasp_subdomain_1"/>
</dbReference>
<evidence type="ECO:0000256" key="1">
    <source>
        <dbReference type="ARBA" id="ARBA00001946"/>
    </source>
</evidence>
<comment type="caution">
    <text evidence="9">The sequence shown here is derived from an EMBL/GenBank/DDBJ whole genome shotgun (WGS) entry which is preliminary data.</text>
</comment>
<proteinExistence type="inferred from homology"/>
<dbReference type="GO" id="GO:0005524">
    <property type="term" value="F:ATP binding"/>
    <property type="evidence" value="ECO:0007669"/>
    <property type="project" value="UniProtKB-UniRule"/>
</dbReference>
<evidence type="ECO:0000313" key="10">
    <source>
        <dbReference type="Proteomes" id="UP000280417"/>
    </source>
</evidence>
<accession>A0A662DIT8</accession>
<dbReference type="SUPFAM" id="SSF56059">
    <property type="entry name" value="Glutathione synthetase ATP-binding domain-like"/>
    <property type="match status" value="1"/>
</dbReference>
<dbReference type="SUPFAM" id="SSF52210">
    <property type="entry name" value="Succinyl-CoA synthetase domains"/>
    <property type="match status" value="1"/>
</dbReference>
<dbReference type="PROSITE" id="PS50975">
    <property type="entry name" value="ATP_GRASP"/>
    <property type="match status" value="1"/>
</dbReference>
<evidence type="ECO:0000256" key="3">
    <source>
        <dbReference type="ARBA" id="ARBA00022598"/>
    </source>
</evidence>
<dbReference type="GO" id="GO:0042709">
    <property type="term" value="C:succinate-CoA ligase complex"/>
    <property type="evidence" value="ECO:0007669"/>
    <property type="project" value="TreeGrafter"/>
</dbReference>
<reference evidence="9 10" key="1">
    <citation type="submission" date="2018-06" db="EMBL/GenBank/DDBJ databases">
        <title>Extensive metabolic versatility and redundancy in microbially diverse, dynamic hydrothermal sediments.</title>
        <authorList>
            <person name="Dombrowski N."/>
            <person name="Teske A."/>
            <person name="Baker B.J."/>
        </authorList>
    </citation>
    <scope>NUCLEOTIDE SEQUENCE [LARGE SCALE GENOMIC DNA]</scope>
    <source>
        <strain evidence="9">B3_G15</strain>
    </source>
</reference>
<dbReference type="EMBL" id="QMQA01000004">
    <property type="protein sequence ID" value="RLE15435.1"/>
    <property type="molecule type" value="Genomic_DNA"/>
</dbReference>
<name>A0A662DIT8_UNCAE</name>
<dbReference type="Pfam" id="PF08442">
    <property type="entry name" value="ATP-grasp_2"/>
    <property type="match status" value="1"/>
</dbReference>
<keyword evidence="5 7" id="KW-0547">Nucleotide-binding</keyword>
<evidence type="ECO:0000259" key="8">
    <source>
        <dbReference type="PROSITE" id="PS50975"/>
    </source>
</evidence>
<dbReference type="FunFam" id="3.30.470.20:FF:000002">
    <property type="entry name" value="Succinate--CoA ligase [ADP-forming] subunit beta"/>
    <property type="match status" value="1"/>
</dbReference>
<keyword evidence="4" id="KW-0479">Metal-binding</keyword>
<feature type="domain" description="ATP-grasp" evidence="8">
    <location>
        <begin position="9"/>
        <end position="224"/>
    </location>
</feature>
<gene>
    <name evidence="9" type="ORF">DRJ04_00300</name>
</gene>
<dbReference type="AlphaFoldDB" id="A0A662DIT8"/>
<dbReference type="GO" id="GO:0046872">
    <property type="term" value="F:metal ion binding"/>
    <property type="evidence" value="ECO:0007669"/>
    <property type="project" value="UniProtKB-KW"/>
</dbReference>
<evidence type="ECO:0000256" key="2">
    <source>
        <dbReference type="ARBA" id="ARBA00009182"/>
    </source>
</evidence>
<keyword evidence="6" id="KW-0460">Magnesium</keyword>
<dbReference type="PANTHER" id="PTHR11815:SF10">
    <property type="entry name" value="SUCCINATE--COA LIGASE [GDP-FORMING] SUBUNIT BETA, MITOCHONDRIAL"/>
    <property type="match status" value="1"/>
</dbReference>
<dbReference type="InterPro" id="IPR016102">
    <property type="entry name" value="Succinyl-CoA_synth-like"/>
</dbReference>
<dbReference type="InterPro" id="IPR011761">
    <property type="entry name" value="ATP-grasp"/>
</dbReference>
<evidence type="ECO:0000256" key="7">
    <source>
        <dbReference type="PROSITE-ProRule" id="PRU00409"/>
    </source>
</evidence>
<comment type="cofactor">
    <cofactor evidence="1">
        <name>Mg(2+)</name>
        <dbReference type="ChEBI" id="CHEBI:18420"/>
    </cofactor>
</comment>
<evidence type="ECO:0000313" key="9">
    <source>
        <dbReference type="EMBL" id="RLE15435.1"/>
    </source>
</evidence>
<dbReference type="GO" id="GO:0006104">
    <property type="term" value="P:succinyl-CoA metabolic process"/>
    <property type="evidence" value="ECO:0007669"/>
    <property type="project" value="TreeGrafter"/>
</dbReference>
<evidence type="ECO:0000256" key="5">
    <source>
        <dbReference type="ARBA" id="ARBA00022741"/>
    </source>
</evidence>
<sequence>MRLYEFEAKSIFAAHNVPIPRGKVIVTPEDAKKVAEEVGGAVVLKAQVLATGRGKVGGVKFAFTPEEAESTASWMFKSKIKGYSVEKILVEEKLEMEQELYVGATYNEVEKKKVMICSSIGGMDINEVSQRYPEKIFKVLIDPFIGFQPYQAKELSYGLKLPFQISKTIQSVMLKLWEIFVKFDATLTEINPLGLTKEGKLIVCDAHIEIEDDALFRQKKRLEEFGIKEREDKARPPTEFEIRAAEIDKADYRGVAGRVTEFDGNLGLLIGAGGGSLTTFDAVLNHGGKPANYCEVGGNAPVSKIYNLAKLILTKPGVKGLAVITNVYSNSRVDFLARGVIKAMVELGIDPKKYPILFRSAGAFEEDGYAILRKYGVKYYGRETPMDKAARLAVEMMKGKE</sequence>
<dbReference type="Gene3D" id="3.30.470.20">
    <property type="entry name" value="ATP-grasp fold, B domain"/>
    <property type="match status" value="1"/>
</dbReference>
<keyword evidence="7" id="KW-0067">ATP-binding</keyword>
<keyword evidence="3 9" id="KW-0436">Ligase</keyword>
<evidence type="ECO:0000256" key="6">
    <source>
        <dbReference type="ARBA" id="ARBA00022842"/>
    </source>
</evidence>
<dbReference type="GO" id="GO:0006099">
    <property type="term" value="P:tricarboxylic acid cycle"/>
    <property type="evidence" value="ECO:0007669"/>
    <property type="project" value="InterPro"/>
</dbReference>
<comment type="similarity">
    <text evidence="2">Belongs to the succinate/malate CoA ligase beta subunit family.</text>
</comment>
<evidence type="ECO:0000256" key="4">
    <source>
        <dbReference type="ARBA" id="ARBA00022723"/>
    </source>
</evidence>
<dbReference type="PIRSF" id="PIRSF001554">
    <property type="entry name" value="SucCS_beta"/>
    <property type="match status" value="1"/>
</dbReference>
<dbReference type="InterPro" id="IPR013650">
    <property type="entry name" value="ATP-grasp_succ-CoA_synth-type"/>
</dbReference>
<dbReference type="GO" id="GO:0004775">
    <property type="term" value="F:succinate-CoA ligase (ADP-forming) activity"/>
    <property type="evidence" value="ECO:0007669"/>
    <property type="project" value="TreeGrafter"/>
</dbReference>